<dbReference type="AlphaFoldDB" id="A0A2T7CM79"/>
<dbReference type="EMBL" id="CM009756">
    <property type="protein sequence ID" value="PUZ44445.1"/>
    <property type="molecule type" value="Genomic_DNA"/>
</dbReference>
<sequence>MGQNAKSTVLTPPLSRRCCCRICPELRARPAAPAAPRHGLRGRHPQVTRRRILVLPPLRMVPLLRALQGRRQLGRHPGGRRCELGGRNRCNLGIRNRSVARRAGSGHVSGRGGGGGGAGMRRRERERHPIKHPGGRCCKRNGRNSCAASGAATVKVWNCFSARRQTSAVAVSLPRRPHRPARHA</sequence>
<evidence type="ECO:0000313" key="2">
    <source>
        <dbReference type="EMBL" id="PUZ44445.1"/>
    </source>
</evidence>
<organism evidence="2 3">
    <name type="scientific">Panicum hallii var. hallii</name>
    <dbReference type="NCBI Taxonomy" id="1504633"/>
    <lineage>
        <taxon>Eukaryota</taxon>
        <taxon>Viridiplantae</taxon>
        <taxon>Streptophyta</taxon>
        <taxon>Embryophyta</taxon>
        <taxon>Tracheophyta</taxon>
        <taxon>Spermatophyta</taxon>
        <taxon>Magnoliopsida</taxon>
        <taxon>Liliopsida</taxon>
        <taxon>Poales</taxon>
        <taxon>Poaceae</taxon>
        <taxon>PACMAD clade</taxon>
        <taxon>Panicoideae</taxon>
        <taxon>Panicodae</taxon>
        <taxon>Paniceae</taxon>
        <taxon>Panicinae</taxon>
        <taxon>Panicum</taxon>
        <taxon>Panicum sect. Panicum</taxon>
    </lineage>
</organism>
<feature type="compositionally biased region" description="Gly residues" evidence="1">
    <location>
        <begin position="107"/>
        <end position="119"/>
    </location>
</feature>
<evidence type="ECO:0000256" key="1">
    <source>
        <dbReference type="SAM" id="MobiDB-lite"/>
    </source>
</evidence>
<gene>
    <name evidence="2" type="ORF">GQ55_8G098900</name>
</gene>
<feature type="region of interest" description="Disordered" evidence="1">
    <location>
        <begin position="101"/>
        <end position="136"/>
    </location>
</feature>
<keyword evidence="3" id="KW-1185">Reference proteome</keyword>
<name>A0A2T7CM79_9POAL</name>
<accession>A0A2T7CM79</accession>
<reference evidence="2 3" key="1">
    <citation type="submission" date="2018-04" db="EMBL/GenBank/DDBJ databases">
        <title>WGS assembly of Panicum hallii var. hallii HAL2.</title>
        <authorList>
            <person name="Lovell J."/>
            <person name="Jenkins J."/>
            <person name="Lowry D."/>
            <person name="Mamidi S."/>
            <person name="Sreedasyam A."/>
            <person name="Weng X."/>
            <person name="Barry K."/>
            <person name="Bonette J."/>
            <person name="Campitelli B."/>
            <person name="Daum C."/>
            <person name="Gordon S."/>
            <person name="Gould B."/>
            <person name="Lipzen A."/>
            <person name="MacQueen A."/>
            <person name="Palacio-Mejia J."/>
            <person name="Plott C."/>
            <person name="Shakirov E."/>
            <person name="Shu S."/>
            <person name="Yoshinaga Y."/>
            <person name="Zane M."/>
            <person name="Rokhsar D."/>
            <person name="Grimwood J."/>
            <person name="Schmutz J."/>
            <person name="Juenger T."/>
        </authorList>
    </citation>
    <scope>NUCLEOTIDE SEQUENCE [LARGE SCALE GENOMIC DNA]</scope>
    <source>
        <strain evidence="3">cv. HAL2</strain>
    </source>
</reference>
<dbReference type="Gramene" id="PUZ44445">
    <property type="protein sequence ID" value="PUZ44445"/>
    <property type="gene ID" value="GQ55_8G098900"/>
</dbReference>
<proteinExistence type="predicted"/>
<protein>
    <submittedName>
        <fullName evidence="2">Uncharacterized protein</fullName>
    </submittedName>
</protein>
<evidence type="ECO:0000313" key="3">
    <source>
        <dbReference type="Proteomes" id="UP000244336"/>
    </source>
</evidence>
<dbReference type="Proteomes" id="UP000244336">
    <property type="component" value="Chromosome 8"/>
</dbReference>